<dbReference type="PANTHER" id="PTHR33938:SF8">
    <property type="entry name" value="CARBOXYLIC ESTER HYDROLASE"/>
    <property type="match status" value="1"/>
</dbReference>
<dbReference type="GO" id="GO:0046872">
    <property type="term" value="F:metal ion binding"/>
    <property type="evidence" value="ECO:0007669"/>
    <property type="project" value="UniProtKB-KW"/>
</dbReference>
<dbReference type="GO" id="GO:0030600">
    <property type="term" value="F:feruloyl esterase activity"/>
    <property type="evidence" value="ECO:0007669"/>
    <property type="project" value="UniProtKB-ARBA"/>
</dbReference>
<dbReference type="InterPro" id="IPR029058">
    <property type="entry name" value="AB_hydrolase_fold"/>
</dbReference>
<dbReference type="EMBL" id="ML976616">
    <property type="protein sequence ID" value="KAF1845161.1"/>
    <property type="molecule type" value="Genomic_DNA"/>
</dbReference>
<dbReference type="EC" id="3.1.1.-" evidence="8"/>
<keyword evidence="5 8" id="KW-0378">Hydrolase</keyword>
<proteinExistence type="inferred from homology"/>
<dbReference type="InterPro" id="IPR011118">
    <property type="entry name" value="Tannase/feruloyl_esterase"/>
</dbReference>
<dbReference type="RefSeq" id="XP_040787724.1">
    <property type="nucleotide sequence ID" value="XM_040934899.1"/>
</dbReference>
<dbReference type="Pfam" id="PF07519">
    <property type="entry name" value="Tannase"/>
    <property type="match status" value="1"/>
</dbReference>
<keyword evidence="6" id="KW-0106">Calcium</keyword>
<keyword evidence="9" id="KW-0472">Membrane</keyword>
<comment type="caution">
    <text evidence="10">The sequence shown here is derived from an EMBL/GenBank/DDBJ whole genome shotgun (WGS) entry which is preliminary data.</text>
</comment>
<accession>A0A9P4GGS0</accession>
<feature type="transmembrane region" description="Helical" evidence="9">
    <location>
        <begin position="213"/>
        <end position="234"/>
    </location>
</feature>
<comment type="similarity">
    <text evidence="1 8">Belongs to the tannase family.</text>
</comment>
<dbReference type="AlphaFoldDB" id="A0A9P4GGS0"/>
<dbReference type="Proteomes" id="UP000800039">
    <property type="component" value="Unassembled WGS sequence"/>
</dbReference>
<evidence type="ECO:0000256" key="1">
    <source>
        <dbReference type="ARBA" id="ARBA00006249"/>
    </source>
</evidence>
<gene>
    <name evidence="10" type="ORF">K460DRAFT_376639</name>
</gene>
<keyword evidence="3" id="KW-0479">Metal-binding</keyword>
<organism evidence="10 11">
    <name type="scientific">Cucurbitaria berberidis CBS 394.84</name>
    <dbReference type="NCBI Taxonomy" id="1168544"/>
    <lineage>
        <taxon>Eukaryota</taxon>
        <taxon>Fungi</taxon>
        <taxon>Dikarya</taxon>
        <taxon>Ascomycota</taxon>
        <taxon>Pezizomycotina</taxon>
        <taxon>Dothideomycetes</taxon>
        <taxon>Pleosporomycetidae</taxon>
        <taxon>Pleosporales</taxon>
        <taxon>Pleosporineae</taxon>
        <taxon>Cucurbitariaceae</taxon>
        <taxon>Cucurbitaria</taxon>
    </lineage>
</organism>
<evidence type="ECO:0000256" key="2">
    <source>
        <dbReference type="ARBA" id="ARBA00022487"/>
    </source>
</evidence>
<keyword evidence="2" id="KW-0719">Serine esterase</keyword>
<protein>
    <recommendedName>
        <fullName evidence="8">Carboxylic ester hydrolase</fullName>
        <ecNumber evidence="8">3.1.1.-</ecNumber>
    </recommendedName>
</protein>
<evidence type="ECO:0000313" key="11">
    <source>
        <dbReference type="Proteomes" id="UP000800039"/>
    </source>
</evidence>
<keyword evidence="9" id="KW-0812">Transmembrane</keyword>
<name>A0A9P4GGS0_9PLEO</name>
<keyword evidence="9" id="KW-1133">Transmembrane helix</keyword>
<evidence type="ECO:0000256" key="9">
    <source>
        <dbReference type="SAM" id="Phobius"/>
    </source>
</evidence>
<dbReference type="Gene3D" id="3.40.50.1820">
    <property type="entry name" value="alpha/beta hydrolase"/>
    <property type="match status" value="1"/>
</dbReference>
<evidence type="ECO:0000313" key="10">
    <source>
        <dbReference type="EMBL" id="KAF1845161.1"/>
    </source>
</evidence>
<dbReference type="GeneID" id="63852150"/>
<evidence type="ECO:0000256" key="6">
    <source>
        <dbReference type="ARBA" id="ARBA00022837"/>
    </source>
</evidence>
<reference evidence="10" key="1">
    <citation type="submission" date="2020-01" db="EMBL/GenBank/DDBJ databases">
        <authorList>
            <consortium name="DOE Joint Genome Institute"/>
            <person name="Haridas S."/>
            <person name="Albert R."/>
            <person name="Binder M."/>
            <person name="Bloem J."/>
            <person name="Labutti K."/>
            <person name="Salamov A."/>
            <person name="Andreopoulos B."/>
            <person name="Baker S.E."/>
            <person name="Barry K."/>
            <person name="Bills G."/>
            <person name="Bluhm B.H."/>
            <person name="Cannon C."/>
            <person name="Castanera R."/>
            <person name="Culley D.E."/>
            <person name="Daum C."/>
            <person name="Ezra D."/>
            <person name="Gonzalez J.B."/>
            <person name="Henrissat B."/>
            <person name="Kuo A."/>
            <person name="Liang C."/>
            <person name="Lipzen A."/>
            <person name="Lutzoni F."/>
            <person name="Magnuson J."/>
            <person name="Mondo S."/>
            <person name="Nolan M."/>
            <person name="Ohm R."/>
            <person name="Pangilinan J."/>
            <person name="Park H.-J."/>
            <person name="Ramirez L."/>
            <person name="Alfaro M."/>
            <person name="Sun H."/>
            <person name="Tritt A."/>
            <person name="Yoshinaga Y."/>
            <person name="Zwiers L.-H."/>
            <person name="Turgeon B.G."/>
            <person name="Goodwin S.B."/>
            <person name="Spatafora J.W."/>
            <person name="Crous P.W."/>
            <person name="Grigoriev I.V."/>
        </authorList>
    </citation>
    <scope>NUCLEOTIDE SEQUENCE</scope>
    <source>
        <strain evidence="10">CBS 394.84</strain>
    </source>
</reference>
<dbReference type="OrthoDB" id="3039123at2759"/>
<evidence type="ECO:0000256" key="8">
    <source>
        <dbReference type="RuleBase" id="RU361238"/>
    </source>
</evidence>
<dbReference type="SUPFAM" id="SSF53474">
    <property type="entry name" value="alpha/beta-Hydrolases"/>
    <property type="match status" value="1"/>
</dbReference>
<keyword evidence="4" id="KW-0732">Signal</keyword>
<keyword evidence="11" id="KW-1185">Reference proteome</keyword>
<evidence type="ECO:0000256" key="4">
    <source>
        <dbReference type="ARBA" id="ARBA00022729"/>
    </source>
</evidence>
<keyword evidence="7" id="KW-1015">Disulfide bond</keyword>
<evidence type="ECO:0000256" key="3">
    <source>
        <dbReference type="ARBA" id="ARBA00022723"/>
    </source>
</evidence>
<dbReference type="PANTHER" id="PTHR33938">
    <property type="entry name" value="FERULOYL ESTERASE B-RELATED"/>
    <property type="match status" value="1"/>
</dbReference>
<sequence>MEQYLPHYTSGNSSLCSPLSFPSVDLPNIEVLALTAIPRENYTYIPSTAPPPFSTPITGLNFCNVTVSYTHPGWNDTIVTSIYLPAKNWNGRYQAHGGGGWVTGGSGTLFTGFMSALADGFAVSTTDGGHISDFAALAGPTMPWALTSPGNVNWPLLVDFAYVALHDTALLSKSAIHDFYADPLKYSYWFGGSQGGRQGHMFAQRYPEDFDGIVALFPAVCYIQLFALIAWPMFVMDKEGVYPPPCEIEAITAAAMGACDTLDGVEDGMISRPDLCTFDAHSVVGQAIDCEGVPSTISKGAAVITQASWDGPRSSTGEFLWYGYQRGSNISVLGAPAGTICTADNSTGTNTCDANTSLQVWFNYWVQKYPDETIRNITHEQWDDLVYASAQEYESVIGTCNPDLSRFKRAGGKMIVWHGLADNLVTANGTADYYDRVTARDPDVHEYYRVFLAPGIGHDAGAAIRVPDMNKYIIDWVEKGVAPEVLRETGMDVKGNPVERDICAYPKVQHYIGGNSTKAEAFKCV</sequence>
<evidence type="ECO:0000256" key="7">
    <source>
        <dbReference type="ARBA" id="ARBA00023157"/>
    </source>
</evidence>
<evidence type="ECO:0000256" key="5">
    <source>
        <dbReference type="ARBA" id="ARBA00022801"/>
    </source>
</evidence>